<keyword evidence="3 8" id="KW-0808">Transferase</keyword>
<dbReference type="InterPro" id="IPR019874">
    <property type="entry name" value="RF_methyltr_PrmC"/>
</dbReference>
<dbReference type="PANTHER" id="PTHR18895:SF74">
    <property type="entry name" value="MTRF1L RELEASE FACTOR GLUTAMINE METHYLTRANSFERASE"/>
    <property type="match status" value="1"/>
</dbReference>
<dbReference type="InterPro" id="IPR029063">
    <property type="entry name" value="SAM-dependent_MTases_sf"/>
</dbReference>
<dbReference type="Proteomes" id="UP000256727">
    <property type="component" value="Unassembled WGS sequence"/>
</dbReference>
<feature type="domain" description="Release factor glutamine methyltransferase N-terminal" evidence="7">
    <location>
        <begin position="26"/>
        <end position="97"/>
    </location>
</feature>
<evidence type="ECO:0000259" key="6">
    <source>
        <dbReference type="Pfam" id="PF05175"/>
    </source>
</evidence>
<dbReference type="EC" id="2.1.1.297" evidence="1"/>
<dbReference type="EMBL" id="QREH01000001">
    <property type="protein sequence ID" value="REE02665.1"/>
    <property type="molecule type" value="Genomic_DNA"/>
</dbReference>
<dbReference type="InterPro" id="IPR040758">
    <property type="entry name" value="PrmC_N"/>
</dbReference>
<keyword evidence="9" id="KW-1185">Reference proteome</keyword>
<comment type="catalytic activity">
    <reaction evidence="5">
        <text>L-glutaminyl-[peptide chain release factor] + S-adenosyl-L-methionine = N(5)-methyl-L-glutaminyl-[peptide chain release factor] + S-adenosyl-L-homocysteine + H(+)</text>
        <dbReference type="Rhea" id="RHEA:42896"/>
        <dbReference type="Rhea" id="RHEA-COMP:10271"/>
        <dbReference type="Rhea" id="RHEA-COMP:10272"/>
        <dbReference type="ChEBI" id="CHEBI:15378"/>
        <dbReference type="ChEBI" id="CHEBI:30011"/>
        <dbReference type="ChEBI" id="CHEBI:57856"/>
        <dbReference type="ChEBI" id="CHEBI:59789"/>
        <dbReference type="ChEBI" id="CHEBI:61891"/>
        <dbReference type="EC" id="2.1.1.297"/>
    </reaction>
</comment>
<comment type="caution">
    <text evidence="8">The sequence shown here is derived from an EMBL/GenBank/DDBJ whole genome shotgun (WGS) entry which is preliminary data.</text>
</comment>
<evidence type="ECO:0000256" key="1">
    <source>
        <dbReference type="ARBA" id="ARBA00012771"/>
    </source>
</evidence>
<keyword evidence="4" id="KW-0949">S-adenosyl-L-methionine</keyword>
<reference evidence="8 9" key="1">
    <citation type="submission" date="2018-07" db="EMBL/GenBank/DDBJ databases">
        <title>Sequencing the genomes of 1000 actinobacteria strains.</title>
        <authorList>
            <person name="Klenk H.-P."/>
        </authorList>
    </citation>
    <scope>NUCLEOTIDE SEQUENCE [LARGE SCALE GENOMIC DNA]</scope>
    <source>
        <strain evidence="8 9">DSM 14442</strain>
    </source>
</reference>
<dbReference type="InterPro" id="IPR004556">
    <property type="entry name" value="HemK-like"/>
</dbReference>
<dbReference type="Pfam" id="PF05175">
    <property type="entry name" value="MTS"/>
    <property type="match status" value="1"/>
</dbReference>
<dbReference type="InterPro" id="IPR050320">
    <property type="entry name" value="N5-glutamine_MTase"/>
</dbReference>
<name>A0A3D9L8M5_9MICC</name>
<dbReference type="Gene3D" id="3.40.50.150">
    <property type="entry name" value="Vaccinia Virus protein VP39"/>
    <property type="match status" value="1"/>
</dbReference>
<dbReference type="InterPro" id="IPR002052">
    <property type="entry name" value="DNA_methylase_N6_adenine_CS"/>
</dbReference>
<dbReference type="PROSITE" id="PS00092">
    <property type="entry name" value="N6_MTASE"/>
    <property type="match status" value="1"/>
</dbReference>
<dbReference type="GO" id="GO:0003676">
    <property type="term" value="F:nucleic acid binding"/>
    <property type="evidence" value="ECO:0007669"/>
    <property type="project" value="InterPro"/>
</dbReference>
<evidence type="ECO:0000313" key="9">
    <source>
        <dbReference type="Proteomes" id="UP000256727"/>
    </source>
</evidence>
<evidence type="ECO:0000256" key="3">
    <source>
        <dbReference type="ARBA" id="ARBA00022679"/>
    </source>
</evidence>
<dbReference type="Pfam" id="PF17827">
    <property type="entry name" value="PrmC_N"/>
    <property type="match status" value="1"/>
</dbReference>
<dbReference type="NCBIfam" id="TIGR00536">
    <property type="entry name" value="hemK_fam"/>
    <property type="match status" value="1"/>
</dbReference>
<evidence type="ECO:0000313" key="8">
    <source>
        <dbReference type="EMBL" id="REE02665.1"/>
    </source>
</evidence>
<dbReference type="OrthoDB" id="9800643at2"/>
<dbReference type="GO" id="GO:0032259">
    <property type="term" value="P:methylation"/>
    <property type="evidence" value="ECO:0007669"/>
    <property type="project" value="UniProtKB-KW"/>
</dbReference>
<feature type="domain" description="Methyltransferase small" evidence="6">
    <location>
        <begin position="142"/>
        <end position="217"/>
    </location>
</feature>
<sequence>MADTVTDLQTDPVTDRQTDTVTLESLLRSSTELLTAAGVDSPRADAELLAAHVLGASRGEVAAWAIAGRRLDPLQSVDLRRLSISRATRTPLQYLTGTTTFRTVELQVGHGVFLPRPETELVAGAAIDAARAAQSRTEVDPLVVDLCTGSGAIAAAVATEVPGATVHAVEADPEAAWWAAANLEPRGVALHVGDAATALPDLDGRADVVVSNPPYVPDGRIPAQAEARRDPGLALYGGGADGMRVPTVVAATAARLLRPGGTLVMEHDDTQGELVAALLRRDGLFNGIRTQEDLNGRPRYTIAARTDGTMAR</sequence>
<protein>
    <recommendedName>
        <fullName evidence="1">peptide chain release factor N(5)-glutamine methyltransferase</fullName>
        <ecNumber evidence="1">2.1.1.297</ecNumber>
    </recommendedName>
</protein>
<dbReference type="Gene3D" id="1.10.8.10">
    <property type="entry name" value="DNA helicase RuvA subunit, C-terminal domain"/>
    <property type="match status" value="1"/>
</dbReference>
<dbReference type="InterPro" id="IPR007848">
    <property type="entry name" value="Small_mtfrase_dom"/>
</dbReference>
<proteinExistence type="predicted"/>
<dbReference type="GO" id="GO:0102559">
    <property type="term" value="F:peptide chain release factor N(5)-glutamine methyltransferase activity"/>
    <property type="evidence" value="ECO:0007669"/>
    <property type="project" value="UniProtKB-EC"/>
</dbReference>
<evidence type="ECO:0000256" key="2">
    <source>
        <dbReference type="ARBA" id="ARBA00022603"/>
    </source>
</evidence>
<accession>A0A3D9L8M5</accession>
<dbReference type="CDD" id="cd02440">
    <property type="entry name" value="AdoMet_MTases"/>
    <property type="match status" value="1"/>
</dbReference>
<dbReference type="AlphaFoldDB" id="A0A3D9L8M5"/>
<gene>
    <name evidence="8" type="ORF">C8E99_0442</name>
</gene>
<organism evidence="8 9">
    <name type="scientific">Citricoccus muralis</name>
    <dbReference type="NCBI Taxonomy" id="169134"/>
    <lineage>
        <taxon>Bacteria</taxon>
        <taxon>Bacillati</taxon>
        <taxon>Actinomycetota</taxon>
        <taxon>Actinomycetes</taxon>
        <taxon>Micrococcales</taxon>
        <taxon>Micrococcaceae</taxon>
        <taxon>Citricoccus</taxon>
    </lineage>
</organism>
<dbReference type="NCBIfam" id="TIGR03534">
    <property type="entry name" value="RF_mod_PrmC"/>
    <property type="match status" value="1"/>
</dbReference>
<evidence type="ECO:0000256" key="4">
    <source>
        <dbReference type="ARBA" id="ARBA00022691"/>
    </source>
</evidence>
<dbReference type="SUPFAM" id="SSF53335">
    <property type="entry name" value="S-adenosyl-L-methionine-dependent methyltransferases"/>
    <property type="match status" value="1"/>
</dbReference>
<evidence type="ECO:0000259" key="7">
    <source>
        <dbReference type="Pfam" id="PF17827"/>
    </source>
</evidence>
<evidence type="ECO:0000256" key="5">
    <source>
        <dbReference type="ARBA" id="ARBA00048391"/>
    </source>
</evidence>
<dbReference type="PANTHER" id="PTHR18895">
    <property type="entry name" value="HEMK METHYLTRANSFERASE"/>
    <property type="match status" value="1"/>
</dbReference>
<keyword evidence="2 8" id="KW-0489">Methyltransferase</keyword>